<dbReference type="GO" id="GO:0008270">
    <property type="term" value="F:zinc ion binding"/>
    <property type="evidence" value="ECO:0007669"/>
    <property type="project" value="UniProtKB-KW"/>
</dbReference>
<dbReference type="InterPro" id="IPR042013">
    <property type="entry name" value="PHF7/G2E3_ePHD"/>
</dbReference>
<evidence type="ECO:0000313" key="13">
    <source>
        <dbReference type="RefSeq" id="XP_016942044.1"/>
    </source>
</evidence>
<reference evidence="13" key="1">
    <citation type="submission" date="2025-08" db="UniProtKB">
        <authorList>
            <consortium name="RefSeq"/>
        </authorList>
    </citation>
    <scope>IDENTIFICATION</scope>
</reference>
<dbReference type="Gene3D" id="3.30.40.10">
    <property type="entry name" value="Zinc/RING finger domain, C3HC4 (zinc finger)"/>
    <property type="match status" value="2"/>
</dbReference>
<evidence type="ECO:0000256" key="1">
    <source>
        <dbReference type="ARBA" id="ARBA00004123"/>
    </source>
</evidence>
<keyword evidence="6" id="KW-0833">Ubl conjugation pathway</keyword>
<dbReference type="InterPro" id="IPR051188">
    <property type="entry name" value="PHD-type_Zinc_Finger"/>
</dbReference>
<evidence type="ECO:0000259" key="10">
    <source>
        <dbReference type="PROSITE" id="PS50089"/>
    </source>
</evidence>
<evidence type="ECO:0000256" key="6">
    <source>
        <dbReference type="ARBA" id="ARBA00022786"/>
    </source>
</evidence>
<dbReference type="PANTHER" id="PTHR12420">
    <property type="entry name" value="PHD FINGER PROTEIN"/>
    <property type="match status" value="1"/>
</dbReference>
<gene>
    <name evidence="13" type="primary">Phf7</name>
</gene>
<keyword evidence="4" id="KW-0479">Metal-binding</keyword>
<dbReference type="AlphaFoldDB" id="A0AB39ZS54"/>
<feature type="compositionally biased region" description="Basic residues" evidence="9">
    <location>
        <begin position="454"/>
        <end position="463"/>
    </location>
</feature>
<evidence type="ECO:0000259" key="11">
    <source>
        <dbReference type="PROSITE" id="PS51805"/>
    </source>
</evidence>
<dbReference type="RefSeq" id="XP_016942044.1">
    <property type="nucleotide sequence ID" value="XM_017086555.4"/>
</dbReference>
<evidence type="ECO:0000256" key="5">
    <source>
        <dbReference type="ARBA" id="ARBA00022771"/>
    </source>
</evidence>
<dbReference type="InterPro" id="IPR001841">
    <property type="entry name" value="Znf_RING"/>
</dbReference>
<dbReference type="Proteomes" id="UP001652628">
    <property type="component" value="Chromosome X"/>
</dbReference>
<dbReference type="InterPro" id="IPR013083">
    <property type="entry name" value="Znf_RING/FYVE/PHD"/>
</dbReference>
<dbReference type="GO" id="GO:0005634">
    <property type="term" value="C:nucleus"/>
    <property type="evidence" value="ECO:0007669"/>
    <property type="project" value="TreeGrafter"/>
</dbReference>
<dbReference type="GeneID" id="108018953"/>
<proteinExistence type="predicted"/>
<keyword evidence="5 8" id="KW-0863">Zinc-finger</keyword>
<dbReference type="InterPro" id="IPR034732">
    <property type="entry name" value="EPHD"/>
</dbReference>
<comment type="subcellular location">
    <subcellularLocation>
        <location evidence="1">Nucleus</location>
    </subcellularLocation>
</comment>
<name>A0AB39ZS54_DROSZ</name>
<feature type="region of interest" description="Disordered" evidence="9">
    <location>
        <begin position="386"/>
        <end position="548"/>
    </location>
</feature>
<keyword evidence="12" id="KW-1185">Reference proteome</keyword>
<evidence type="ECO:0000256" key="7">
    <source>
        <dbReference type="ARBA" id="ARBA00022833"/>
    </source>
</evidence>
<evidence type="ECO:0000256" key="8">
    <source>
        <dbReference type="PROSITE-ProRule" id="PRU00175"/>
    </source>
</evidence>
<evidence type="ECO:0000256" key="9">
    <source>
        <dbReference type="SAM" id="MobiDB-lite"/>
    </source>
</evidence>
<feature type="domain" description="RING-type" evidence="10">
    <location>
        <begin position="132"/>
        <end position="184"/>
    </location>
</feature>
<dbReference type="InterPro" id="IPR011011">
    <property type="entry name" value="Znf_FYVE_PHD"/>
</dbReference>
<keyword evidence="7" id="KW-0862">Zinc</keyword>
<dbReference type="CTD" id="51533"/>
<feature type="domain" description="PHD-type" evidence="11">
    <location>
        <begin position="2"/>
        <end position="118"/>
    </location>
</feature>
<comment type="pathway">
    <text evidence="2">Protein modification; protein ubiquitination.</text>
</comment>
<evidence type="ECO:0000313" key="12">
    <source>
        <dbReference type="Proteomes" id="UP001652628"/>
    </source>
</evidence>
<dbReference type="PANTHER" id="PTHR12420:SF42">
    <property type="entry name" value="G2_M PHASE-SPECIFIC E3 UBIQUITIN-PROTEIN LIGASE"/>
    <property type="match status" value="1"/>
</dbReference>
<dbReference type="SUPFAM" id="SSF57903">
    <property type="entry name" value="FYVE/PHD zinc finger"/>
    <property type="match status" value="1"/>
</dbReference>
<keyword evidence="3" id="KW-0808">Transferase</keyword>
<dbReference type="PROSITE" id="PS51805">
    <property type="entry name" value="EPHD"/>
    <property type="match status" value="1"/>
</dbReference>
<dbReference type="PROSITE" id="PS50089">
    <property type="entry name" value="ZF_RING_2"/>
    <property type="match status" value="1"/>
</dbReference>
<organism evidence="12 13">
    <name type="scientific">Drosophila suzukii</name>
    <name type="common">Spotted-wing drosophila fruit fly</name>
    <dbReference type="NCBI Taxonomy" id="28584"/>
    <lineage>
        <taxon>Eukaryota</taxon>
        <taxon>Metazoa</taxon>
        <taxon>Ecdysozoa</taxon>
        <taxon>Arthropoda</taxon>
        <taxon>Hexapoda</taxon>
        <taxon>Insecta</taxon>
        <taxon>Pterygota</taxon>
        <taxon>Neoptera</taxon>
        <taxon>Endopterygota</taxon>
        <taxon>Diptera</taxon>
        <taxon>Brachycera</taxon>
        <taxon>Muscomorpha</taxon>
        <taxon>Ephydroidea</taxon>
        <taxon>Drosophilidae</taxon>
        <taxon>Drosophila</taxon>
        <taxon>Sophophora</taxon>
    </lineage>
</organism>
<evidence type="ECO:0000256" key="4">
    <source>
        <dbReference type="ARBA" id="ARBA00022723"/>
    </source>
</evidence>
<feature type="compositionally biased region" description="Polar residues" evidence="9">
    <location>
        <begin position="518"/>
        <end position="527"/>
    </location>
</feature>
<evidence type="ECO:0000256" key="2">
    <source>
        <dbReference type="ARBA" id="ARBA00004906"/>
    </source>
</evidence>
<dbReference type="InterPro" id="IPR001965">
    <property type="entry name" value="Znf_PHD"/>
</dbReference>
<dbReference type="Pfam" id="PF13771">
    <property type="entry name" value="zf-HC5HC2H"/>
    <property type="match status" value="1"/>
</dbReference>
<protein>
    <submittedName>
        <fullName evidence="13">Pineapple eye protein</fullName>
    </submittedName>
</protein>
<dbReference type="CDD" id="cd15669">
    <property type="entry name" value="ePHD_PHF7_G2E3_like"/>
    <property type="match status" value="1"/>
</dbReference>
<evidence type="ECO:0000256" key="3">
    <source>
        <dbReference type="ARBA" id="ARBA00022679"/>
    </source>
</evidence>
<sequence length="548" mass="61495">MAKMCVLCRSSETEDPLSFGRTIEEGNIMVHHNCLYLSSNLVQRGNNRVGILRFLMEDIRAEARRCFPLLCVYCHRPGANIGCCKSGCRRTFHTKCGIDNLAQNQFRGTYKSYCHRHVITHRRRPASSDTICVICTELLVEEGERFNVVNMLYSPCCRNGWYHRKCLQMYANTSGYFFKCPLCNNTEEFHDVTLMGIAMSSQDATWETEPNAFAEHFRRDMVCVAEECMALAGRTDNSILLLYCNICGSNPAHGLCIGQAFDTYVCHVCAVVSPVPPSPADDDNESMNSDESDTFESFAQEAANQTLPRTEHTIVLTNERDNVQPKLYTSGWDLNNGNDTEDDDEVFQRAAEMQERQQTIADVIESSSDDQPSTSAAAAQILVNRRMTRSTAAGGSARTAPRRSSLRLRAQNQENTDPSSSSSNTGRRSLRSRRTMPARMLDSDDESDTDAEKRNKRKPKKRAVSPSPPAMPTRRRNFGTNTPEPSMNGCLRSITPEAAASRSNGQSPPGRNLRRRTMASSNPTRNMDLSCVANRTRNRLPSYRAHRK</sequence>
<dbReference type="SMART" id="SM00249">
    <property type="entry name" value="PHD"/>
    <property type="match status" value="2"/>
</dbReference>
<accession>A0AB39ZS54</accession>